<evidence type="ECO:0000313" key="16">
    <source>
        <dbReference type="Proteomes" id="UP000596092"/>
    </source>
</evidence>
<evidence type="ECO:0000313" key="15">
    <source>
        <dbReference type="EMBL" id="QQG65341.1"/>
    </source>
</evidence>
<evidence type="ECO:0000256" key="3">
    <source>
        <dbReference type="ARBA" id="ARBA00022722"/>
    </source>
</evidence>
<dbReference type="PROSITE" id="PS01321">
    <property type="entry name" value="RUVC"/>
    <property type="match status" value="1"/>
</dbReference>
<dbReference type="NCBIfam" id="TIGR00228">
    <property type="entry name" value="ruvC"/>
    <property type="match status" value="1"/>
</dbReference>
<keyword evidence="16" id="KW-1185">Reference proteome</keyword>
<evidence type="ECO:0000256" key="14">
    <source>
        <dbReference type="NCBIfam" id="TIGR00228"/>
    </source>
</evidence>
<dbReference type="Pfam" id="PF02075">
    <property type="entry name" value="RuvC"/>
    <property type="match status" value="1"/>
</dbReference>
<comment type="function">
    <text evidence="13">The RuvA-RuvB-RuvC complex processes Holliday junction (HJ) DNA during genetic recombination and DNA repair. Endonuclease that resolves HJ intermediates. Cleaves cruciform DNA by making single-stranded nicks across the HJ at symmetrical positions within the homologous arms, yielding a 5'-phosphate and a 3'-hydroxyl group; requires a central core of homology in the junction. The consensus cleavage sequence is 5'-(A/T)TT(C/G)-3'. Cleavage occurs on the 3'-side of the TT dinucleotide at the point of strand exchange. HJ branch migration catalyzed by RuvA-RuvB allows RuvC to scan DNA until it finds its consensus sequence, where it cleaves and resolves the cruciform DNA.</text>
</comment>
<dbReference type="InterPro" id="IPR036397">
    <property type="entry name" value="RNaseH_sf"/>
</dbReference>
<proteinExistence type="inferred from homology"/>
<dbReference type="EC" id="3.1.21.10" evidence="13 14"/>
<evidence type="ECO:0000256" key="8">
    <source>
        <dbReference type="ARBA" id="ARBA00022842"/>
    </source>
</evidence>
<name>A0A7T5VCK7_9BACT</name>
<dbReference type="PRINTS" id="PR00696">
    <property type="entry name" value="RSOLVASERUVC"/>
</dbReference>
<comment type="catalytic activity">
    <reaction evidence="12 13">
        <text>Endonucleolytic cleavage at a junction such as a reciprocal single-stranded crossover between two homologous DNA duplexes (Holliday junction).</text>
        <dbReference type="EC" id="3.1.21.10"/>
    </reaction>
</comment>
<dbReference type="PANTHER" id="PTHR30194:SF3">
    <property type="entry name" value="CROSSOVER JUNCTION ENDODEOXYRIBONUCLEASE RUVC"/>
    <property type="match status" value="1"/>
</dbReference>
<protein>
    <recommendedName>
        <fullName evidence="13 14">Crossover junction endodeoxyribonuclease RuvC</fullName>
        <ecNumber evidence="13 14">3.1.21.10</ecNumber>
    </recommendedName>
    <alternativeName>
        <fullName evidence="13">Holliday junction nuclease RuvC</fullName>
    </alternativeName>
    <alternativeName>
        <fullName evidence="13">Holliday junction resolvase RuvC</fullName>
    </alternativeName>
</protein>
<evidence type="ECO:0000256" key="6">
    <source>
        <dbReference type="ARBA" id="ARBA00022763"/>
    </source>
</evidence>
<evidence type="ECO:0000256" key="12">
    <source>
        <dbReference type="ARBA" id="ARBA00029354"/>
    </source>
</evidence>
<dbReference type="GO" id="GO:0000287">
    <property type="term" value="F:magnesium ion binding"/>
    <property type="evidence" value="ECO:0007669"/>
    <property type="project" value="UniProtKB-UniRule"/>
</dbReference>
<dbReference type="GO" id="GO:0006310">
    <property type="term" value="P:DNA recombination"/>
    <property type="evidence" value="ECO:0007669"/>
    <property type="project" value="UniProtKB-UniRule"/>
</dbReference>
<reference evidence="15 16" key="1">
    <citation type="submission" date="2020-05" db="EMBL/GenBank/DDBJ databases">
        <title>Complete genome of Desulfobulbus oligotrophicus.</title>
        <authorList>
            <person name="Podar M."/>
        </authorList>
    </citation>
    <scope>NUCLEOTIDE SEQUENCE [LARGE SCALE GENOMIC DNA]</scope>
    <source>
        <strain evidence="15 16">Prop6</strain>
    </source>
</reference>
<dbReference type="GO" id="GO:0005737">
    <property type="term" value="C:cytoplasm"/>
    <property type="evidence" value="ECO:0007669"/>
    <property type="project" value="UniProtKB-SubCell"/>
</dbReference>
<evidence type="ECO:0000256" key="7">
    <source>
        <dbReference type="ARBA" id="ARBA00022801"/>
    </source>
</evidence>
<comment type="subunit">
    <text evidence="13">Homodimer which binds Holliday junction (HJ) DNA. The HJ becomes 2-fold symmetrical on binding to RuvC with unstacked arms; it has a different conformation from HJ DNA in complex with RuvA. In the full resolvosome a probable DNA-RuvA(4)-RuvB(12)-RuvC(2) complex forms which resolves the HJ.</text>
</comment>
<dbReference type="EMBL" id="CP054140">
    <property type="protein sequence ID" value="QQG65341.1"/>
    <property type="molecule type" value="Genomic_DNA"/>
</dbReference>
<accession>A0A7T5VCK7</accession>
<comment type="cofactor">
    <cofactor evidence="13">
        <name>Mg(2+)</name>
        <dbReference type="ChEBI" id="CHEBI:18420"/>
    </cofactor>
    <text evidence="13">Binds 2 Mg(2+) ion per subunit.</text>
</comment>
<dbReference type="AlphaFoldDB" id="A0A7T5VCK7"/>
<evidence type="ECO:0000256" key="1">
    <source>
        <dbReference type="ARBA" id="ARBA00009518"/>
    </source>
</evidence>
<keyword evidence="5 13" id="KW-0255">Endonuclease</keyword>
<dbReference type="InterPro" id="IPR002176">
    <property type="entry name" value="X-over_junc_endoDNase_RuvC"/>
</dbReference>
<evidence type="ECO:0000256" key="4">
    <source>
        <dbReference type="ARBA" id="ARBA00022723"/>
    </source>
</evidence>
<dbReference type="InterPro" id="IPR020563">
    <property type="entry name" value="X-over_junc_endoDNase_Mg_BS"/>
</dbReference>
<dbReference type="RefSeq" id="WP_199264163.1">
    <property type="nucleotide sequence ID" value="NZ_CP054140.1"/>
</dbReference>
<feature type="binding site" evidence="13">
    <location>
        <position position="139"/>
    </location>
    <ligand>
        <name>Mg(2+)</name>
        <dbReference type="ChEBI" id="CHEBI:18420"/>
        <label>1</label>
    </ligand>
</feature>
<dbReference type="CDD" id="cd16962">
    <property type="entry name" value="RuvC"/>
    <property type="match status" value="1"/>
</dbReference>
<sequence>MRILGVDPGSRTTGYGVVAAEGSKVSFIACGTIRTGRETDFSRRLLTIFQDLCAVISQYSPDVAAVEDMYVDRNPRSALKLGQARGAAVVAAQHCNLSVYDYPARLVKQSVVGYGRADKDQVQHMVRVLLGLNKTPSTDAADALAVAICHAHRAPILSRSQGGQPGDAAFDRLSHCYAVTKQR</sequence>
<keyword evidence="8 13" id="KW-0460">Magnesium</keyword>
<dbReference type="GO" id="GO:0048476">
    <property type="term" value="C:Holliday junction resolvase complex"/>
    <property type="evidence" value="ECO:0007669"/>
    <property type="project" value="UniProtKB-UniRule"/>
</dbReference>
<dbReference type="InterPro" id="IPR012337">
    <property type="entry name" value="RNaseH-like_sf"/>
</dbReference>
<feature type="active site" evidence="13">
    <location>
        <position position="67"/>
    </location>
</feature>
<keyword evidence="10 13" id="KW-0233">DNA recombination</keyword>
<dbReference type="GO" id="GO:0006281">
    <property type="term" value="P:DNA repair"/>
    <property type="evidence" value="ECO:0007669"/>
    <property type="project" value="UniProtKB-UniRule"/>
</dbReference>
<gene>
    <name evidence="13 15" type="primary">ruvC</name>
    <name evidence="15" type="ORF">HP555_05400</name>
</gene>
<keyword evidence="9 13" id="KW-0238">DNA-binding</keyword>
<dbReference type="Gene3D" id="3.30.420.10">
    <property type="entry name" value="Ribonuclease H-like superfamily/Ribonuclease H"/>
    <property type="match status" value="1"/>
</dbReference>
<evidence type="ECO:0000256" key="5">
    <source>
        <dbReference type="ARBA" id="ARBA00022759"/>
    </source>
</evidence>
<dbReference type="GO" id="GO:0008821">
    <property type="term" value="F:crossover junction DNA endonuclease activity"/>
    <property type="evidence" value="ECO:0007669"/>
    <property type="project" value="UniProtKB-UniRule"/>
</dbReference>
<feature type="binding site" evidence="13">
    <location>
        <position position="67"/>
    </location>
    <ligand>
        <name>Mg(2+)</name>
        <dbReference type="ChEBI" id="CHEBI:18420"/>
        <label>2</label>
    </ligand>
</feature>
<keyword evidence="11 13" id="KW-0234">DNA repair</keyword>
<dbReference type="Proteomes" id="UP000596092">
    <property type="component" value="Chromosome"/>
</dbReference>
<evidence type="ECO:0000256" key="9">
    <source>
        <dbReference type="ARBA" id="ARBA00023125"/>
    </source>
</evidence>
<comment type="similarity">
    <text evidence="1 13">Belongs to the RuvC family.</text>
</comment>
<dbReference type="PANTHER" id="PTHR30194">
    <property type="entry name" value="CROSSOVER JUNCTION ENDODEOXYRIBONUCLEASE RUVC"/>
    <property type="match status" value="1"/>
</dbReference>
<dbReference type="SUPFAM" id="SSF53098">
    <property type="entry name" value="Ribonuclease H-like"/>
    <property type="match status" value="1"/>
</dbReference>
<evidence type="ECO:0000256" key="11">
    <source>
        <dbReference type="ARBA" id="ARBA00023204"/>
    </source>
</evidence>
<evidence type="ECO:0000256" key="2">
    <source>
        <dbReference type="ARBA" id="ARBA00022490"/>
    </source>
</evidence>
<comment type="subcellular location">
    <subcellularLocation>
        <location evidence="13">Cytoplasm</location>
    </subcellularLocation>
</comment>
<evidence type="ECO:0000256" key="10">
    <source>
        <dbReference type="ARBA" id="ARBA00023172"/>
    </source>
</evidence>
<organism evidence="15 16">
    <name type="scientific">Desulfobulbus oligotrophicus</name>
    <dbReference type="NCBI Taxonomy" id="1909699"/>
    <lineage>
        <taxon>Bacteria</taxon>
        <taxon>Pseudomonadati</taxon>
        <taxon>Thermodesulfobacteriota</taxon>
        <taxon>Desulfobulbia</taxon>
        <taxon>Desulfobulbales</taxon>
        <taxon>Desulfobulbaceae</taxon>
        <taxon>Desulfobulbus</taxon>
    </lineage>
</organism>
<dbReference type="FunFam" id="3.30.420.10:FF:000002">
    <property type="entry name" value="Crossover junction endodeoxyribonuclease RuvC"/>
    <property type="match status" value="1"/>
</dbReference>
<evidence type="ECO:0000256" key="13">
    <source>
        <dbReference type="HAMAP-Rule" id="MF_00034"/>
    </source>
</evidence>
<dbReference type="HAMAP" id="MF_00034">
    <property type="entry name" value="RuvC"/>
    <property type="match status" value="1"/>
</dbReference>
<feature type="binding site" evidence="13">
    <location>
        <position position="7"/>
    </location>
    <ligand>
        <name>Mg(2+)</name>
        <dbReference type="ChEBI" id="CHEBI:18420"/>
        <label>1</label>
    </ligand>
</feature>
<keyword evidence="2 13" id="KW-0963">Cytoplasm</keyword>
<feature type="active site" evidence="13">
    <location>
        <position position="7"/>
    </location>
</feature>
<dbReference type="KEGG" id="dog:HP555_05400"/>
<keyword evidence="7 13" id="KW-0378">Hydrolase</keyword>
<dbReference type="NCBIfam" id="NF000711">
    <property type="entry name" value="PRK00039.2-1"/>
    <property type="match status" value="1"/>
</dbReference>
<keyword evidence="4 13" id="KW-0479">Metal-binding</keyword>
<dbReference type="GO" id="GO:0003677">
    <property type="term" value="F:DNA binding"/>
    <property type="evidence" value="ECO:0007669"/>
    <property type="project" value="UniProtKB-KW"/>
</dbReference>
<keyword evidence="6 13" id="KW-0227">DNA damage</keyword>
<keyword evidence="3 13" id="KW-0540">Nuclease</keyword>
<feature type="active site" evidence="13">
    <location>
        <position position="139"/>
    </location>
</feature>